<dbReference type="SUPFAM" id="SSF88659">
    <property type="entry name" value="Sigma3 and sigma4 domains of RNA polymerase sigma factors"/>
    <property type="match status" value="1"/>
</dbReference>
<dbReference type="EMBL" id="CP036426">
    <property type="protein sequence ID" value="QDV38340.1"/>
    <property type="molecule type" value="Genomic_DNA"/>
</dbReference>
<proteinExistence type="predicted"/>
<dbReference type="Gene3D" id="1.10.1740.10">
    <property type="match status" value="1"/>
</dbReference>
<sequence length="240" mass="26656">MHARIGPIRPDPIRCGLVWPVWETIGGLGMASDDPGDEGGSVTRWIGQLKAGDPDAAQPLWERYFERLVRLARQKLVAGRRRGGDEDEEDAALSAFDSFCAGAARGRFPLLGDREDLWRLLVVITARKAGAQAQRRRARKRGGDLHRVEAPAAQEADGLDLERLAGPEPTPEFAAMVAEEYERLLEALGDDDLRRVAVWRLEGLTNDEIADRLGCARRTVARRLDLIRKIWSADEGEGEE</sequence>
<feature type="domain" description="RNA polymerase sigma-70 ECF-like HTH" evidence="1">
    <location>
        <begin position="41"/>
        <end position="234"/>
    </location>
</feature>
<organism evidence="2 3">
    <name type="scientific">Tautonia plasticadhaerens</name>
    <dbReference type="NCBI Taxonomy" id="2527974"/>
    <lineage>
        <taxon>Bacteria</taxon>
        <taxon>Pseudomonadati</taxon>
        <taxon>Planctomycetota</taxon>
        <taxon>Planctomycetia</taxon>
        <taxon>Isosphaerales</taxon>
        <taxon>Isosphaeraceae</taxon>
        <taxon>Tautonia</taxon>
    </lineage>
</organism>
<dbReference type="Gene3D" id="1.10.10.10">
    <property type="entry name" value="Winged helix-like DNA-binding domain superfamily/Winged helix DNA-binding domain"/>
    <property type="match status" value="1"/>
</dbReference>
<accession>A0A518HBW5</accession>
<evidence type="ECO:0000259" key="1">
    <source>
        <dbReference type="Pfam" id="PF07638"/>
    </source>
</evidence>
<dbReference type="KEGG" id="tpla:ElP_62920"/>
<evidence type="ECO:0000313" key="2">
    <source>
        <dbReference type="EMBL" id="QDV38340.1"/>
    </source>
</evidence>
<dbReference type="InterPro" id="IPR036388">
    <property type="entry name" value="WH-like_DNA-bd_sf"/>
</dbReference>
<dbReference type="Proteomes" id="UP000317835">
    <property type="component" value="Chromosome"/>
</dbReference>
<gene>
    <name evidence="2" type="ORF">ElP_62920</name>
</gene>
<dbReference type="InterPro" id="IPR053812">
    <property type="entry name" value="HTH_Sigma70_ECF-like"/>
</dbReference>
<dbReference type="Pfam" id="PF07638">
    <property type="entry name" value="Sigma70_ECF"/>
    <property type="match status" value="1"/>
</dbReference>
<keyword evidence="3" id="KW-1185">Reference proteome</keyword>
<name>A0A518HBW5_9BACT</name>
<reference evidence="2 3" key="1">
    <citation type="submission" date="2019-02" db="EMBL/GenBank/DDBJ databases">
        <title>Deep-cultivation of Planctomycetes and their phenomic and genomic characterization uncovers novel biology.</title>
        <authorList>
            <person name="Wiegand S."/>
            <person name="Jogler M."/>
            <person name="Boedeker C."/>
            <person name="Pinto D."/>
            <person name="Vollmers J."/>
            <person name="Rivas-Marin E."/>
            <person name="Kohn T."/>
            <person name="Peeters S.H."/>
            <person name="Heuer A."/>
            <person name="Rast P."/>
            <person name="Oberbeckmann S."/>
            <person name="Bunk B."/>
            <person name="Jeske O."/>
            <person name="Meyerdierks A."/>
            <person name="Storesund J.E."/>
            <person name="Kallscheuer N."/>
            <person name="Luecker S."/>
            <person name="Lage O.M."/>
            <person name="Pohl T."/>
            <person name="Merkel B.J."/>
            <person name="Hornburger P."/>
            <person name="Mueller R.-W."/>
            <person name="Bruemmer F."/>
            <person name="Labrenz M."/>
            <person name="Spormann A.M."/>
            <person name="Op den Camp H."/>
            <person name="Overmann J."/>
            <person name="Amann R."/>
            <person name="Jetten M.S.M."/>
            <person name="Mascher T."/>
            <person name="Medema M.H."/>
            <person name="Devos D.P."/>
            <person name="Kaster A.-K."/>
            <person name="Ovreas L."/>
            <person name="Rohde M."/>
            <person name="Galperin M.Y."/>
            <person name="Jogler C."/>
        </authorList>
    </citation>
    <scope>NUCLEOTIDE SEQUENCE [LARGE SCALE GENOMIC DNA]</scope>
    <source>
        <strain evidence="2 3">ElP</strain>
    </source>
</reference>
<dbReference type="InterPro" id="IPR013324">
    <property type="entry name" value="RNA_pol_sigma_r3/r4-like"/>
</dbReference>
<evidence type="ECO:0000313" key="3">
    <source>
        <dbReference type="Proteomes" id="UP000317835"/>
    </source>
</evidence>
<dbReference type="AlphaFoldDB" id="A0A518HBW5"/>
<protein>
    <submittedName>
        <fullName evidence="2">ECF sigma factor</fullName>
    </submittedName>
</protein>